<dbReference type="AlphaFoldDB" id="A0A9J6ZT68"/>
<dbReference type="RefSeq" id="WP_250725339.1">
    <property type="nucleotide sequence ID" value="NZ_CP098400.1"/>
</dbReference>
<dbReference type="Proteomes" id="UP001056426">
    <property type="component" value="Chromosome"/>
</dbReference>
<gene>
    <name evidence="3" type="ORF">M9189_05790</name>
</gene>
<dbReference type="PANTHER" id="PTHR45266:SF3">
    <property type="entry name" value="OXALOACETATE DECARBOXYLASE ALPHA CHAIN"/>
    <property type="match status" value="1"/>
</dbReference>
<accession>A0A9J6ZT68</accession>
<dbReference type="FunFam" id="2.40.50.100:FF:000003">
    <property type="entry name" value="Acetyl-CoA carboxylase biotin carboxyl carrier protein"/>
    <property type="match status" value="1"/>
</dbReference>
<dbReference type="InterPro" id="IPR011053">
    <property type="entry name" value="Single_hybrid_motif"/>
</dbReference>
<reference evidence="3" key="2">
    <citation type="submission" date="2022-06" db="EMBL/GenBank/DDBJ databases">
        <title>Xiashengella guii gen. nov. sp. nov., a bacterium isolated form anaerobic digestion tank.</title>
        <authorList>
            <person name="Huang H."/>
        </authorList>
    </citation>
    <scope>NUCLEOTIDE SEQUENCE</scope>
    <source>
        <strain evidence="3">Ai-910</strain>
    </source>
</reference>
<dbReference type="Pfam" id="PF00364">
    <property type="entry name" value="Biotin_lipoyl"/>
    <property type="match status" value="1"/>
</dbReference>
<keyword evidence="1" id="KW-0092">Biotin</keyword>
<dbReference type="SUPFAM" id="SSF51230">
    <property type="entry name" value="Single hybrid motif"/>
    <property type="match status" value="1"/>
</dbReference>
<dbReference type="InterPro" id="IPR050709">
    <property type="entry name" value="Biotin_Carboxyl_Carrier/Decarb"/>
</dbReference>
<keyword evidence="4" id="KW-1185">Reference proteome</keyword>
<dbReference type="PROSITE" id="PS00188">
    <property type="entry name" value="BIOTIN"/>
    <property type="match status" value="1"/>
</dbReference>
<dbReference type="PROSITE" id="PS50968">
    <property type="entry name" value="BIOTINYL_LIPOYL"/>
    <property type="match status" value="1"/>
</dbReference>
<dbReference type="InterPro" id="IPR001882">
    <property type="entry name" value="Biotin_BS"/>
</dbReference>
<evidence type="ECO:0000313" key="3">
    <source>
        <dbReference type="EMBL" id="URW80861.1"/>
    </source>
</evidence>
<dbReference type="InterPro" id="IPR000089">
    <property type="entry name" value="Biotin_lipoyl"/>
</dbReference>
<dbReference type="CDD" id="cd06850">
    <property type="entry name" value="biotinyl_domain"/>
    <property type="match status" value="1"/>
</dbReference>
<sequence>MKKFDFTINGNRYAVDIKDIEDNIAQVEVNGTIYEVEIHREVKQSKTPRLMRPAVKHSYGEEAFKKKEGVSPVVKSPLPGVVLRINFKEGDEVNRGDSLLVMEAMKMENNIYSELKGRVKSIKVQPGQSVLQGDILMEIE</sequence>
<dbReference type="KEGG" id="alkq:M9189_05790"/>
<evidence type="ECO:0000259" key="2">
    <source>
        <dbReference type="PROSITE" id="PS50968"/>
    </source>
</evidence>
<evidence type="ECO:0000313" key="4">
    <source>
        <dbReference type="Proteomes" id="UP001056426"/>
    </source>
</evidence>
<feature type="domain" description="Lipoyl-binding" evidence="2">
    <location>
        <begin position="65"/>
        <end position="140"/>
    </location>
</feature>
<dbReference type="EMBL" id="CP098400">
    <property type="protein sequence ID" value="URW80861.1"/>
    <property type="molecule type" value="Genomic_DNA"/>
</dbReference>
<protein>
    <submittedName>
        <fullName evidence="3">Biotin/lipoyl-binding protein</fullName>
    </submittedName>
</protein>
<dbReference type="Gene3D" id="2.40.50.100">
    <property type="match status" value="1"/>
</dbReference>
<dbReference type="PANTHER" id="PTHR45266">
    <property type="entry name" value="OXALOACETATE DECARBOXYLASE ALPHA CHAIN"/>
    <property type="match status" value="1"/>
</dbReference>
<evidence type="ECO:0000256" key="1">
    <source>
        <dbReference type="ARBA" id="ARBA00023267"/>
    </source>
</evidence>
<organism evidence="3 4">
    <name type="scientific">Xiashengella succiniciproducens</name>
    <dbReference type="NCBI Taxonomy" id="2949635"/>
    <lineage>
        <taxon>Bacteria</taxon>
        <taxon>Pseudomonadati</taxon>
        <taxon>Bacteroidota</taxon>
        <taxon>Bacteroidia</taxon>
        <taxon>Marinilabiliales</taxon>
        <taxon>Marinilabiliaceae</taxon>
        <taxon>Xiashengella</taxon>
    </lineage>
</organism>
<name>A0A9J6ZT68_9BACT</name>
<proteinExistence type="predicted"/>
<reference evidence="3" key="1">
    <citation type="submission" date="2022-05" db="EMBL/GenBank/DDBJ databases">
        <authorList>
            <person name="Sun X."/>
        </authorList>
    </citation>
    <scope>NUCLEOTIDE SEQUENCE</scope>
    <source>
        <strain evidence="3">Ai-910</strain>
    </source>
</reference>